<organism evidence="1 2">
    <name type="scientific">Paramagnetospirillum caucaseum</name>
    <dbReference type="NCBI Taxonomy" id="1244869"/>
    <lineage>
        <taxon>Bacteria</taxon>
        <taxon>Pseudomonadati</taxon>
        <taxon>Pseudomonadota</taxon>
        <taxon>Alphaproteobacteria</taxon>
        <taxon>Rhodospirillales</taxon>
        <taxon>Magnetospirillaceae</taxon>
        <taxon>Paramagnetospirillum</taxon>
    </lineage>
</organism>
<dbReference type="EMBL" id="AONQ01000076">
    <property type="protein sequence ID" value="EME68196.1"/>
    <property type="molecule type" value="Genomic_DNA"/>
</dbReference>
<feature type="non-terminal residue" evidence="1">
    <location>
        <position position="380"/>
    </location>
</feature>
<gene>
    <name evidence="1" type="ORF">H261_19586</name>
</gene>
<keyword evidence="2" id="KW-1185">Reference proteome</keyword>
<evidence type="ECO:0000313" key="1">
    <source>
        <dbReference type="EMBL" id="EME68196.1"/>
    </source>
</evidence>
<sequence length="380" mass="41943">MTQPAPPPPRRFLLTLLGGIVALLALGAGFNFAVDPYASFRWSDVKGFNDQKTLRRGGSRVNKALILAHTRFDVLLYGSSRGEMGLDPGSFALNGAPAFNASLSDTNIAELVPAAEYAARHQTPRLVVIGLDLMMFGKETNSHGDFDQSGYAGASPWPVYIQRLLSLEAFADSGWVLASSMRGLRQPFAKDGTYDIGVRKKSIDHRAEIDSLLRAQMSYFRSQDGFRYTPERMADLARLLKAFDNGKTRVALFITPVHAKTLEAKAAAGLMPVWEQWKRELATTVATSKAELWDFSGANPVTAEDIPHTPGQRMRWYWDGSHFTKAAGDLILERIITGKGDDSFGIRLTPDNVEQVSARIRAERVRYAETHPAEVAEVRA</sequence>
<accession>M2Y538</accession>
<dbReference type="AlphaFoldDB" id="M2Y538"/>
<dbReference type="RefSeq" id="WP_008620935.1">
    <property type="nucleotide sequence ID" value="NZ_AONQ01000076.1"/>
</dbReference>
<evidence type="ECO:0000313" key="2">
    <source>
        <dbReference type="Proteomes" id="UP000011744"/>
    </source>
</evidence>
<reference evidence="1 2" key="1">
    <citation type="journal article" date="2014" name="Genome Announc.">
        <title>Draft Genome Sequence of Magnetospirillum sp. Strain SO-1, a Freshwater Magnetotactic Bacterium Isolated from the Ol'khovka River, Russia.</title>
        <authorList>
            <person name="Grouzdev D.S."/>
            <person name="Dziuba M.V."/>
            <person name="Sukhacheva M.S."/>
            <person name="Mardanov A.V."/>
            <person name="Beletskiy A.V."/>
            <person name="Kuznetsov B.B."/>
            <person name="Skryabin K.G."/>
        </authorList>
    </citation>
    <scope>NUCLEOTIDE SEQUENCE [LARGE SCALE GENOMIC DNA]</scope>
    <source>
        <strain evidence="1 2">SO-1</strain>
    </source>
</reference>
<dbReference type="OrthoDB" id="7324894at2"/>
<dbReference type="STRING" id="1244869.H261_19586"/>
<dbReference type="Proteomes" id="UP000011744">
    <property type="component" value="Unassembled WGS sequence"/>
</dbReference>
<protein>
    <submittedName>
        <fullName evidence="1">Uncharacterized protein</fullName>
    </submittedName>
</protein>
<comment type="caution">
    <text evidence="1">The sequence shown here is derived from an EMBL/GenBank/DDBJ whole genome shotgun (WGS) entry which is preliminary data.</text>
</comment>
<proteinExistence type="predicted"/>
<name>M2Y538_9PROT</name>
<dbReference type="eggNOG" id="ENOG502Z7SS">
    <property type="taxonomic scope" value="Bacteria"/>
</dbReference>